<gene>
    <name evidence="2" type="ORF">MVEN_01865200</name>
</gene>
<evidence type="ECO:0000313" key="3">
    <source>
        <dbReference type="Proteomes" id="UP000620124"/>
    </source>
</evidence>
<comment type="caution">
    <text evidence="2">The sequence shown here is derived from an EMBL/GenBank/DDBJ whole genome shotgun (WGS) entry which is preliminary data.</text>
</comment>
<organism evidence="2 3">
    <name type="scientific">Mycena venus</name>
    <dbReference type="NCBI Taxonomy" id="2733690"/>
    <lineage>
        <taxon>Eukaryota</taxon>
        <taxon>Fungi</taxon>
        <taxon>Dikarya</taxon>
        <taxon>Basidiomycota</taxon>
        <taxon>Agaricomycotina</taxon>
        <taxon>Agaricomycetes</taxon>
        <taxon>Agaricomycetidae</taxon>
        <taxon>Agaricales</taxon>
        <taxon>Marasmiineae</taxon>
        <taxon>Mycenaceae</taxon>
        <taxon>Mycena</taxon>
    </lineage>
</organism>
<accession>A0A8H7CMB4</accession>
<feature type="region of interest" description="Disordered" evidence="1">
    <location>
        <begin position="44"/>
        <end position="120"/>
    </location>
</feature>
<evidence type="ECO:0008006" key="4">
    <source>
        <dbReference type="Google" id="ProtNLM"/>
    </source>
</evidence>
<dbReference type="Pfam" id="PF18759">
    <property type="entry name" value="Plavaka"/>
    <property type="match status" value="1"/>
</dbReference>
<reference evidence="2" key="1">
    <citation type="submission" date="2020-05" db="EMBL/GenBank/DDBJ databases">
        <title>Mycena genomes resolve the evolution of fungal bioluminescence.</title>
        <authorList>
            <person name="Tsai I.J."/>
        </authorList>
    </citation>
    <scope>NUCLEOTIDE SEQUENCE</scope>
    <source>
        <strain evidence="2">CCC161011</strain>
    </source>
</reference>
<name>A0A8H7CMB4_9AGAR</name>
<feature type="region of interest" description="Disordered" evidence="1">
    <location>
        <begin position="713"/>
        <end position="735"/>
    </location>
</feature>
<evidence type="ECO:0000313" key="2">
    <source>
        <dbReference type="EMBL" id="KAF7341291.1"/>
    </source>
</evidence>
<keyword evidence="3" id="KW-1185">Reference proteome</keyword>
<proteinExistence type="predicted"/>
<dbReference type="AlphaFoldDB" id="A0A8H7CMB4"/>
<feature type="compositionally biased region" description="Acidic residues" evidence="1">
    <location>
        <begin position="718"/>
        <end position="730"/>
    </location>
</feature>
<protein>
    <recommendedName>
        <fullName evidence="4">Transposase domain-containing protein</fullName>
    </recommendedName>
</protein>
<dbReference type="Proteomes" id="UP000620124">
    <property type="component" value="Unassembled WGS sequence"/>
</dbReference>
<evidence type="ECO:0000256" key="1">
    <source>
        <dbReference type="SAM" id="MobiDB-lite"/>
    </source>
</evidence>
<dbReference type="InterPro" id="IPR041078">
    <property type="entry name" value="Plavaka"/>
</dbReference>
<dbReference type="EMBL" id="JACAZI010000018">
    <property type="protein sequence ID" value="KAF7341291.1"/>
    <property type="molecule type" value="Genomic_DNA"/>
</dbReference>
<dbReference type="OrthoDB" id="2418900at2759"/>
<sequence length="978" mass="110318">MPSSKKPAKKSRCPYCFHNVGGVNKHISRTPACHAKWAESLAGEPAVTVGQDDAGDLEPPPPPRSPSPVLSDDDEDDPMHLVDDFILPPREDSPAPPSPIPQSRRATVEEVPDEDDPQNFRRFPELYEDAASGRPAAGKPLRPGKTLFERMRAQQQADGGTKFSPFLDGDEWELARWLSKNVNQSATEEYLSLPSTKKANLSFHNNRSFLLKVDKLPTGPDWTCKIVTAAGNRLDENDELMSEELELWMRNPVECIKELMSNPAFREHMAYAPERVYSTEEGREDSRIIDEMWTAEWWWKLQKLLPAGACISGIIISSDKTQLSQFSGDKTAWPVYLTIGNISKDVRRQPSAHATVLIGYLPVSKLTCFTDDTRSLAGYRLFHKCMSLLLEPLIAAGKEGVEMVCADGWVRRVFPILAAYVADFPEQCLVACCKENRCPRCLVDRNDRGKNLVQTLWRDEVKTLAALRDHKNRKNSPTFEADGLRPVYTPFWAELPHSDIFACFTPDLLHQLHKGVFKDHLVKWCTEIVGEAELDARFKAMNAFAGLRHFKKGISTVSQWTGAEHKEMQRVFLGVLAGAVSARVLTVVKALIDFIYYAQLQSHTVRTLSALQAALDTFHAHKQVFVELNIREHFNIPKFHSLQHYVDSIRRLGSADGYNTESPERLHIDFAKKAYRASNRRDYTEQMALWLQRQEAMALRTAYLQWLDLQGPPALDNPNDDPDDDSDSDDEVTRTSETAVLIQLPPTQLPTAAYSIAKFPASENVTVGYLQTFHGAEDIVPALSLFLKTYFKPSPITPSVYDRFDIFNQITIHLPPNRYLSNQKRSSRIRAVAAVASKGRRVATPAVFDTALVIEDPSLYIPSSGIAGLRPAQIRVIFKLPPQFGTYTHPLAYIEWFTPLNNPDPTTGMFTTRRSTRSRRRNAAVISVENIVRSCHLMGKCGAIIDRKWTTSNVLEEAEVFYVNPYIHVDTFTRQNIL</sequence>
<feature type="compositionally biased region" description="Basic and acidic residues" evidence="1">
    <location>
        <begin position="78"/>
        <end position="93"/>
    </location>
</feature>